<dbReference type="Gene3D" id="2.40.160.10">
    <property type="entry name" value="Porin"/>
    <property type="match status" value="1"/>
</dbReference>
<keyword evidence="6 11" id="KW-0732">Signal</keyword>
<dbReference type="EMBL" id="LR134492">
    <property type="protein sequence ID" value="VEI66239.1"/>
    <property type="molecule type" value="Genomic_DNA"/>
</dbReference>
<dbReference type="InterPro" id="IPR023614">
    <property type="entry name" value="Porin_dom_sf"/>
</dbReference>
<feature type="domain" description="Porin" evidence="12">
    <location>
        <begin position="13"/>
        <end position="330"/>
    </location>
</feature>
<dbReference type="GO" id="GO:0006811">
    <property type="term" value="P:monoatomic ion transport"/>
    <property type="evidence" value="ECO:0007669"/>
    <property type="project" value="UniProtKB-KW"/>
</dbReference>
<sequence length="348" mass="39834">MKTIPLALLLPALLATSAAEAVTVYNSKGTQLDIYGRIEAQTGNEWTDEHTNATNLTGRLGFEAKQKLDEQFGLFGKLEWQVNTQKNDTEVAEDNWDIRYGYIGIDGKDLGKLMVGRTRNPMYQWMGITDRYMNYTANVYSNWVGTRIDSSYQWNRQDGTLQYEYTNGGLDVRTAYVMGNGASDSTVDDGYMASLGYAFEFPMMGTPLKIKPVIAWQKMTKDPKNTSLSGNYTDYTQKGIGIRLSYDKAYLGINVGRQTYEQTGKPDKDYDAFDSLAEYWFTSKVALRGGYSQLIESENDYVHRKQWISELEYRLKKDVHLSATYIYDDRESYDSAENLWVLGLRYEF</sequence>
<dbReference type="CDD" id="cd00342">
    <property type="entry name" value="gram_neg_porins"/>
    <property type="match status" value="1"/>
</dbReference>
<proteinExistence type="predicted"/>
<dbReference type="PANTHER" id="PTHR34501">
    <property type="entry name" value="PROTEIN YDDL-RELATED"/>
    <property type="match status" value="1"/>
</dbReference>
<dbReference type="GO" id="GO:0046930">
    <property type="term" value="C:pore complex"/>
    <property type="evidence" value="ECO:0007669"/>
    <property type="project" value="UniProtKB-KW"/>
</dbReference>
<comment type="subcellular location">
    <subcellularLocation>
        <location evidence="1">Cell outer membrane</location>
        <topology evidence="1">Multi-pass membrane protein</topology>
    </subcellularLocation>
</comment>
<gene>
    <name evidence="13" type="primary">ompC_1</name>
    <name evidence="13" type="ORF">NCTC13193_01565</name>
</gene>
<dbReference type="AlphaFoldDB" id="A0A3S4WV76"/>
<reference evidence="13 14" key="1">
    <citation type="submission" date="2018-12" db="EMBL/GenBank/DDBJ databases">
        <authorList>
            <consortium name="Pathogen Informatics"/>
        </authorList>
    </citation>
    <scope>NUCLEOTIDE SEQUENCE [LARGE SCALE GENOMIC DNA]</scope>
    <source>
        <strain evidence="13 14">NCTC13193</strain>
    </source>
</reference>
<evidence type="ECO:0000256" key="1">
    <source>
        <dbReference type="ARBA" id="ARBA00004571"/>
    </source>
</evidence>
<keyword evidence="10" id="KW-0998">Cell outer membrane</keyword>
<evidence type="ECO:0000259" key="12">
    <source>
        <dbReference type="Pfam" id="PF13609"/>
    </source>
</evidence>
<evidence type="ECO:0000256" key="3">
    <source>
        <dbReference type="ARBA" id="ARBA00022448"/>
    </source>
</evidence>
<name>A0A3S4WV76_SERFO</name>
<feature type="signal peptide" evidence="11">
    <location>
        <begin position="1"/>
        <end position="21"/>
    </location>
</feature>
<protein>
    <submittedName>
        <fullName evidence="13">Porin OmpC</fullName>
    </submittedName>
</protein>
<evidence type="ECO:0000313" key="13">
    <source>
        <dbReference type="EMBL" id="VEI66239.1"/>
    </source>
</evidence>
<accession>A0A3S4WV76</accession>
<evidence type="ECO:0000256" key="6">
    <source>
        <dbReference type="ARBA" id="ARBA00022729"/>
    </source>
</evidence>
<evidence type="ECO:0000313" key="14">
    <source>
        <dbReference type="Proteomes" id="UP000270487"/>
    </source>
</evidence>
<dbReference type="GO" id="GO:0015288">
    <property type="term" value="F:porin activity"/>
    <property type="evidence" value="ECO:0007669"/>
    <property type="project" value="UniProtKB-KW"/>
</dbReference>
<comment type="subunit">
    <text evidence="2">Homotrimer.</text>
</comment>
<dbReference type="Proteomes" id="UP000270487">
    <property type="component" value="Chromosome"/>
</dbReference>
<evidence type="ECO:0000256" key="10">
    <source>
        <dbReference type="ARBA" id="ARBA00023237"/>
    </source>
</evidence>
<evidence type="ECO:0000256" key="5">
    <source>
        <dbReference type="ARBA" id="ARBA00022692"/>
    </source>
</evidence>
<evidence type="ECO:0000256" key="4">
    <source>
        <dbReference type="ARBA" id="ARBA00022452"/>
    </source>
</evidence>
<feature type="chain" id="PRO_5018577561" evidence="11">
    <location>
        <begin position="22"/>
        <end position="348"/>
    </location>
</feature>
<dbReference type="PANTHER" id="PTHR34501:SF9">
    <property type="entry name" value="MAJOR OUTER MEMBRANE PROTEIN P.IA"/>
    <property type="match status" value="1"/>
</dbReference>
<evidence type="ECO:0000256" key="9">
    <source>
        <dbReference type="ARBA" id="ARBA00023136"/>
    </source>
</evidence>
<keyword evidence="7" id="KW-0406">Ion transport</keyword>
<keyword evidence="3" id="KW-0813">Transport</keyword>
<dbReference type="RefSeq" id="WP_141131589.1">
    <property type="nucleotide sequence ID" value="NZ_CAMISM010000020.1"/>
</dbReference>
<organism evidence="13 14">
    <name type="scientific">Serratia fonticola</name>
    <dbReference type="NCBI Taxonomy" id="47917"/>
    <lineage>
        <taxon>Bacteria</taxon>
        <taxon>Pseudomonadati</taxon>
        <taxon>Pseudomonadota</taxon>
        <taxon>Gammaproteobacteria</taxon>
        <taxon>Enterobacterales</taxon>
        <taxon>Yersiniaceae</taxon>
        <taxon>Serratia</taxon>
    </lineage>
</organism>
<evidence type="ECO:0000256" key="8">
    <source>
        <dbReference type="ARBA" id="ARBA00023114"/>
    </source>
</evidence>
<evidence type="ECO:0000256" key="2">
    <source>
        <dbReference type="ARBA" id="ARBA00011233"/>
    </source>
</evidence>
<keyword evidence="9" id="KW-0472">Membrane</keyword>
<evidence type="ECO:0000256" key="7">
    <source>
        <dbReference type="ARBA" id="ARBA00023065"/>
    </source>
</evidence>
<dbReference type="Pfam" id="PF13609">
    <property type="entry name" value="Porin_4"/>
    <property type="match status" value="1"/>
</dbReference>
<dbReference type="InterPro" id="IPR050298">
    <property type="entry name" value="Gram-neg_bact_OMP"/>
</dbReference>
<keyword evidence="8" id="KW-0626">Porin</keyword>
<evidence type="ECO:0000256" key="11">
    <source>
        <dbReference type="SAM" id="SignalP"/>
    </source>
</evidence>
<keyword evidence="5" id="KW-0812">Transmembrane</keyword>
<dbReference type="SUPFAM" id="SSF56935">
    <property type="entry name" value="Porins"/>
    <property type="match status" value="1"/>
</dbReference>
<dbReference type="InterPro" id="IPR033900">
    <property type="entry name" value="Gram_neg_porin_domain"/>
</dbReference>
<dbReference type="GO" id="GO:0009279">
    <property type="term" value="C:cell outer membrane"/>
    <property type="evidence" value="ECO:0007669"/>
    <property type="project" value="UniProtKB-SubCell"/>
</dbReference>
<keyword evidence="4" id="KW-1134">Transmembrane beta strand</keyword>